<organism evidence="19 20">
    <name type="scientific">Actinospica acidithermotolerans</name>
    <dbReference type="NCBI Taxonomy" id="2828514"/>
    <lineage>
        <taxon>Bacteria</taxon>
        <taxon>Bacillati</taxon>
        <taxon>Actinomycetota</taxon>
        <taxon>Actinomycetes</taxon>
        <taxon>Catenulisporales</taxon>
        <taxon>Actinospicaceae</taxon>
        <taxon>Actinospica</taxon>
    </lineage>
</organism>
<evidence type="ECO:0000256" key="3">
    <source>
        <dbReference type="ARBA" id="ARBA00022475"/>
    </source>
</evidence>
<evidence type="ECO:0000256" key="12">
    <source>
        <dbReference type="ARBA" id="ARBA00023122"/>
    </source>
</evidence>
<keyword evidence="4 14" id="KW-0645">Protease</keyword>
<dbReference type="PIRSF" id="PIRSF006404">
    <property type="entry name" value="UCP006404_Pept_M50_CBS"/>
    <property type="match status" value="1"/>
</dbReference>
<comment type="caution">
    <text evidence="19">The sequence shown here is derived from an EMBL/GenBank/DDBJ whole genome shotgun (WGS) entry which is preliminary data.</text>
</comment>
<feature type="transmembrane region" description="Helical" evidence="14">
    <location>
        <begin position="201"/>
        <end position="222"/>
    </location>
</feature>
<keyword evidence="10 14" id="KW-1133">Transmembrane helix</keyword>
<keyword evidence="5 14" id="KW-0812">Transmembrane</keyword>
<evidence type="ECO:0000256" key="5">
    <source>
        <dbReference type="ARBA" id="ARBA00022692"/>
    </source>
</evidence>
<comment type="cofactor">
    <cofactor evidence="14 16">
        <name>Zn(2+)</name>
        <dbReference type="ChEBI" id="CHEBI:29105"/>
    </cofactor>
    <text evidence="14 16">Binds 1 zinc ion per subunit.</text>
</comment>
<feature type="binding site" evidence="16">
    <location>
        <position position="86"/>
    </location>
    <ligand>
        <name>Zn(2+)</name>
        <dbReference type="ChEBI" id="CHEBI:29105"/>
        <note>catalytic</note>
    </ligand>
</feature>
<feature type="domain" description="Peptidase M50" evidence="18">
    <location>
        <begin position="151"/>
        <end position="213"/>
    </location>
</feature>
<dbReference type="InterPro" id="IPR046342">
    <property type="entry name" value="CBS_dom_sf"/>
</dbReference>
<sequence length="391" mass="41590">MSDDNQNNGGRPDPNRSAGSGGGIRMGAPFGIPIVVSPTWFLIAAFITYYFGQEISDADFGNWRYAIAFGFAVLLYLSVLLHELAHSVVAKGFGLPVRRIVIYFLGGVSEIEKEPDTPSREFAVAVAGPALSFALGGIFFGVWKLMDHPTSSVAFAACQYLVTALWVSNVVVGVFNMLPGLPLDGGRVLRSAVWAVTRKPLAGTAAAAWAGRLLAIGVLIYAMLTTRDATSGSGLYTLVWAAFIASFIWIGASQSLTVARLRERIPTLHARTLTRRAIPVTADVPLSEALRRAAGVGARSLLIVDHDGNPTAIVHEASVAATPLERHPWVQVGTLSRALRPGMTLSTTLDGESLLQALRATPAPEYLVTEPDGAIFGVLSAADVEHAFLGR</sequence>
<evidence type="ECO:0000313" key="19">
    <source>
        <dbReference type="EMBL" id="MBR7828354.1"/>
    </source>
</evidence>
<dbReference type="SUPFAM" id="SSF54631">
    <property type="entry name" value="CBS-domain pair"/>
    <property type="match status" value="1"/>
</dbReference>
<evidence type="ECO:0000256" key="11">
    <source>
        <dbReference type="ARBA" id="ARBA00023049"/>
    </source>
</evidence>
<evidence type="ECO:0000256" key="8">
    <source>
        <dbReference type="ARBA" id="ARBA00022801"/>
    </source>
</evidence>
<evidence type="ECO:0000256" key="7">
    <source>
        <dbReference type="ARBA" id="ARBA00022737"/>
    </source>
</evidence>
<gene>
    <name evidence="19" type="ORF">KDK95_18730</name>
</gene>
<feature type="transmembrane region" description="Helical" evidence="14">
    <location>
        <begin position="234"/>
        <end position="252"/>
    </location>
</feature>
<evidence type="ECO:0000256" key="17">
    <source>
        <dbReference type="SAM" id="MobiDB-lite"/>
    </source>
</evidence>
<comment type="similarity">
    <text evidence="2 14">Belongs to the peptidase M50B family.</text>
</comment>
<evidence type="ECO:0000256" key="14">
    <source>
        <dbReference type="PIRNR" id="PIRNR006404"/>
    </source>
</evidence>
<dbReference type="CDD" id="cd06164">
    <property type="entry name" value="S2P-M50_SpoIVFB_CBS"/>
    <property type="match status" value="1"/>
</dbReference>
<keyword evidence="3 14" id="KW-1003">Cell membrane</keyword>
<feature type="active site" evidence="15">
    <location>
        <position position="83"/>
    </location>
</feature>
<dbReference type="EMBL" id="JAGSOH010000054">
    <property type="protein sequence ID" value="MBR7828354.1"/>
    <property type="molecule type" value="Genomic_DNA"/>
</dbReference>
<dbReference type="Pfam" id="PF02163">
    <property type="entry name" value="Peptidase_M50"/>
    <property type="match status" value="2"/>
</dbReference>
<keyword evidence="9 14" id="KW-0862">Zinc</keyword>
<feature type="transmembrane region" description="Helical" evidence="14">
    <location>
        <begin position="122"/>
        <end position="143"/>
    </location>
</feature>
<dbReference type="GO" id="GO:0046872">
    <property type="term" value="F:metal ion binding"/>
    <property type="evidence" value="ECO:0007669"/>
    <property type="project" value="UniProtKB-UniRule"/>
</dbReference>
<feature type="transmembrane region" description="Helical" evidence="14">
    <location>
        <begin position="63"/>
        <end position="81"/>
    </location>
</feature>
<keyword evidence="8 14" id="KW-0378">Hydrolase</keyword>
<evidence type="ECO:0000256" key="4">
    <source>
        <dbReference type="ARBA" id="ARBA00022670"/>
    </source>
</evidence>
<dbReference type="InterPro" id="IPR016483">
    <property type="entry name" value="UCP006404_Pept_M50_CBS"/>
</dbReference>
<keyword evidence="11 14" id="KW-0482">Metalloprotease</keyword>
<feature type="transmembrane region" description="Helical" evidence="14">
    <location>
        <begin position="30"/>
        <end position="51"/>
    </location>
</feature>
<evidence type="ECO:0000256" key="16">
    <source>
        <dbReference type="PIRSR" id="PIRSR006404-2"/>
    </source>
</evidence>
<accession>A0A941EFW8</accession>
<evidence type="ECO:0000256" key="2">
    <source>
        <dbReference type="ARBA" id="ARBA00007931"/>
    </source>
</evidence>
<evidence type="ECO:0000313" key="20">
    <source>
        <dbReference type="Proteomes" id="UP000676325"/>
    </source>
</evidence>
<proteinExistence type="inferred from homology"/>
<dbReference type="PANTHER" id="PTHR39188:SF3">
    <property type="entry name" value="STAGE IV SPORULATION PROTEIN FB"/>
    <property type="match status" value="1"/>
</dbReference>
<feature type="domain" description="Peptidase M50" evidence="18">
    <location>
        <begin position="71"/>
        <end position="143"/>
    </location>
</feature>
<dbReference type="GO" id="GO:0005886">
    <property type="term" value="C:plasma membrane"/>
    <property type="evidence" value="ECO:0007669"/>
    <property type="project" value="UniProtKB-SubCell"/>
</dbReference>
<dbReference type="GO" id="GO:0006508">
    <property type="term" value="P:proteolysis"/>
    <property type="evidence" value="ECO:0007669"/>
    <property type="project" value="UniProtKB-KW"/>
</dbReference>
<feature type="transmembrane region" description="Helical" evidence="14">
    <location>
        <begin position="155"/>
        <end position="181"/>
    </location>
</feature>
<evidence type="ECO:0000256" key="6">
    <source>
        <dbReference type="ARBA" id="ARBA00022723"/>
    </source>
</evidence>
<evidence type="ECO:0000256" key="13">
    <source>
        <dbReference type="ARBA" id="ARBA00023136"/>
    </source>
</evidence>
<dbReference type="AlphaFoldDB" id="A0A941EFW8"/>
<protein>
    <recommendedName>
        <fullName evidence="14">Zinc metalloprotease</fullName>
    </recommendedName>
</protein>
<reference evidence="19" key="1">
    <citation type="submission" date="2021-04" db="EMBL/GenBank/DDBJ databases">
        <title>Genome based classification of Actinospica acidithermotolerans sp. nov., an actinobacterium isolated from an Indonesian hot spring.</title>
        <authorList>
            <person name="Kusuma A.B."/>
            <person name="Putra K.E."/>
            <person name="Nafisah S."/>
            <person name="Loh J."/>
            <person name="Nouioui I."/>
            <person name="Goodfellow M."/>
        </authorList>
    </citation>
    <scope>NUCLEOTIDE SEQUENCE</scope>
    <source>
        <strain evidence="19">MGRD01-02</strain>
    </source>
</reference>
<evidence type="ECO:0000256" key="15">
    <source>
        <dbReference type="PIRSR" id="PIRSR006404-1"/>
    </source>
</evidence>
<keyword evidence="12" id="KW-0129">CBS domain</keyword>
<evidence type="ECO:0000259" key="18">
    <source>
        <dbReference type="Pfam" id="PF02163"/>
    </source>
</evidence>
<evidence type="ECO:0000256" key="10">
    <source>
        <dbReference type="ARBA" id="ARBA00022989"/>
    </source>
</evidence>
<feature type="binding site" evidence="16">
    <location>
        <position position="82"/>
    </location>
    <ligand>
        <name>Zn(2+)</name>
        <dbReference type="ChEBI" id="CHEBI:29105"/>
        <note>catalytic</note>
    </ligand>
</feature>
<dbReference type="GO" id="GO:0008237">
    <property type="term" value="F:metallopeptidase activity"/>
    <property type="evidence" value="ECO:0007669"/>
    <property type="project" value="UniProtKB-UniRule"/>
</dbReference>
<comment type="subcellular location">
    <subcellularLocation>
        <location evidence="1 14">Cell membrane</location>
        <topology evidence="1 14">Multi-pass membrane protein</topology>
    </subcellularLocation>
</comment>
<keyword evidence="6 14" id="KW-0479">Metal-binding</keyword>
<dbReference type="InterPro" id="IPR008915">
    <property type="entry name" value="Peptidase_M50"/>
</dbReference>
<feature type="binding site" evidence="16">
    <location>
        <position position="184"/>
    </location>
    <ligand>
        <name>Zn(2+)</name>
        <dbReference type="ChEBI" id="CHEBI:29105"/>
        <note>catalytic</note>
    </ligand>
</feature>
<dbReference type="RefSeq" id="WP_212519488.1">
    <property type="nucleotide sequence ID" value="NZ_JAGSOH010000054.1"/>
</dbReference>
<dbReference type="PANTHER" id="PTHR39188">
    <property type="entry name" value="MEMBRANE-ASSOCIATED ZINC METALLOPROTEASE M50B"/>
    <property type="match status" value="1"/>
</dbReference>
<name>A0A941EFW8_9ACTN</name>
<keyword evidence="20" id="KW-1185">Reference proteome</keyword>
<keyword evidence="7" id="KW-0677">Repeat</keyword>
<feature type="region of interest" description="Disordered" evidence="17">
    <location>
        <begin position="1"/>
        <end position="20"/>
    </location>
</feature>
<keyword evidence="13 14" id="KW-0472">Membrane</keyword>
<evidence type="ECO:0000256" key="9">
    <source>
        <dbReference type="ARBA" id="ARBA00022833"/>
    </source>
</evidence>
<dbReference type="Proteomes" id="UP000676325">
    <property type="component" value="Unassembled WGS sequence"/>
</dbReference>
<evidence type="ECO:0000256" key="1">
    <source>
        <dbReference type="ARBA" id="ARBA00004651"/>
    </source>
</evidence>